<dbReference type="Proteomes" id="UP001138661">
    <property type="component" value="Unassembled WGS sequence"/>
</dbReference>
<comment type="similarity">
    <text evidence="2 9">Belongs to the membrane fusion protein (MFP) (TC 8.A.1) family.</text>
</comment>
<evidence type="ECO:0000256" key="8">
    <source>
        <dbReference type="ARBA" id="ARBA00023136"/>
    </source>
</evidence>
<accession>A0A9X1FY14</accession>
<dbReference type="Pfam" id="PF25994">
    <property type="entry name" value="HH_AprE"/>
    <property type="match status" value="1"/>
</dbReference>
<evidence type="ECO:0000259" key="11">
    <source>
        <dbReference type="Pfam" id="PF25994"/>
    </source>
</evidence>
<evidence type="ECO:0000256" key="4">
    <source>
        <dbReference type="ARBA" id="ARBA00022475"/>
    </source>
</evidence>
<dbReference type="InterPro" id="IPR058781">
    <property type="entry name" value="HH_AprE-like"/>
</dbReference>
<keyword evidence="10" id="KW-0175">Coiled coil</keyword>
<keyword evidence="8" id="KW-0472">Membrane</keyword>
<protein>
    <recommendedName>
        <fullName evidence="9">Membrane fusion protein (MFP) family protein</fullName>
    </recommendedName>
</protein>
<keyword evidence="5 9" id="KW-0997">Cell inner membrane</keyword>
<keyword evidence="7" id="KW-1133">Transmembrane helix</keyword>
<keyword evidence="14" id="KW-1185">Reference proteome</keyword>
<evidence type="ECO:0000256" key="10">
    <source>
        <dbReference type="SAM" id="Coils"/>
    </source>
</evidence>
<organism evidence="13 14">
    <name type="scientific">Roseobacter insulae</name>
    <dbReference type="NCBI Taxonomy" id="2859783"/>
    <lineage>
        <taxon>Bacteria</taxon>
        <taxon>Pseudomonadati</taxon>
        <taxon>Pseudomonadota</taxon>
        <taxon>Alphaproteobacteria</taxon>
        <taxon>Rhodobacterales</taxon>
        <taxon>Roseobacteraceae</taxon>
        <taxon>Roseobacter</taxon>
    </lineage>
</organism>
<comment type="caution">
    <text evidence="13">The sequence shown here is derived from an EMBL/GenBank/DDBJ whole genome shotgun (WGS) entry which is preliminary data.</text>
</comment>
<reference evidence="13" key="1">
    <citation type="submission" date="2021-07" db="EMBL/GenBank/DDBJ databases">
        <title>Roseobacter insulae sp. nov., isolated from a tidal flat.</title>
        <authorList>
            <person name="Park S."/>
            <person name="Yoon J.-H."/>
        </authorList>
    </citation>
    <scope>NUCLEOTIDE SEQUENCE</scope>
    <source>
        <strain evidence="13">YSTF-M11</strain>
    </source>
</reference>
<feature type="domain" description="AprE-like long alpha-helical hairpin" evidence="11">
    <location>
        <begin position="92"/>
        <end position="280"/>
    </location>
</feature>
<sequence>MNEQDVKTTWSAQKPLAIGFAALLLLVGVVGIWSTQTEIAAAVVAEGMVEVESNRQIIQHPEGGVVGEILVKNDDHVAAGDVLIRLDGRLLRSELTVVQAQLHELLVRKARLQAERDDLPQIEIGTDLAALAQAFPDVADLIQGQMNLFRARAVSLEKEMAQLAEQVDQIGNEILGTEAQLAALEEQQQLVTDEKNSAEELLSKGLMQASRVTTLRRDAAGITGELGRLAARKAQLNGQIAALNIEKLRLKTTRREEAISALRDLQPQEVELTERALSLRETLSRLDIRTPVSGIVYGNTVFALQSVIQPAAPIMYVVPQDQPLVVSARIPSSNIDQVFVGQETSLRFTSFSQRTTPAISGEVSNLSADVFSDETTGNSYYRARIKPNMHELAKLQGQELLPGMPVQLFIKSEERTPLSFLVKPLMDYLNRAFREA</sequence>
<dbReference type="PANTHER" id="PTHR30386:SF17">
    <property type="entry name" value="ALKALINE PROTEASE SECRETION PROTEIN APRE"/>
    <property type="match status" value="1"/>
</dbReference>
<evidence type="ECO:0000256" key="1">
    <source>
        <dbReference type="ARBA" id="ARBA00004377"/>
    </source>
</evidence>
<dbReference type="NCBIfam" id="TIGR01843">
    <property type="entry name" value="type_I_hlyD"/>
    <property type="match status" value="1"/>
</dbReference>
<dbReference type="GO" id="GO:0005886">
    <property type="term" value="C:plasma membrane"/>
    <property type="evidence" value="ECO:0007669"/>
    <property type="project" value="UniProtKB-SubCell"/>
</dbReference>
<comment type="subcellular location">
    <subcellularLocation>
        <location evidence="1 9">Cell inner membrane</location>
        <topology evidence="1 9">Single-pass membrane protein</topology>
    </subcellularLocation>
</comment>
<keyword evidence="4 9" id="KW-1003">Cell membrane</keyword>
<dbReference type="GO" id="GO:0015031">
    <property type="term" value="P:protein transport"/>
    <property type="evidence" value="ECO:0007669"/>
    <property type="project" value="InterPro"/>
</dbReference>
<proteinExistence type="inferred from homology"/>
<keyword evidence="3 9" id="KW-0813">Transport</keyword>
<evidence type="ECO:0000256" key="6">
    <source>
        <dbReference type="ARBA" id="ARBA00022692"/>
    </source>
</evidence>
<dbReference type="InterPro" id="IPR058982">
    <property type="entry name" value="Beta-barrel_AprE"/>
</dbReference>
<evidence type="ECO:0000256" key="7">
    <source>
        <dbReference type="ARBA" id="ARBA00022989"/>
    </source>
</evidence>
<feature type="domain" description="AprE-like beta-barrel" evidence="12">
    <location>
        <begin position="324"/>
        <end position="412"/>
    </location>
</feature>
<dbReference type="InterPro" id="IPR010129">
    <property type="entry name" value="T1SS_HlyD"/>
</dbReference>
<gene>
    <name evidence="13" type="ORF">KX928_15115</name>
</gene>
<evidence type="ECO:0000256" key="9">
    <source>
        <dbReference type="RuleBase" id="RU365093"/>
    </source>
</evidence>
<evidence type="ECO:0000259" key="12">
    <source>
        <dbReference type="Pfam" id="PF26002"/>
    </source>
</evidence>
<evidence type="ECO:0000313" key="13">
    <source>
        <dbReference type="EMBL" id="MBW4709120.1"/>
    </source>
</evidence>
<evidence type="ECO:0000313" key="14">
    <source>
        <dbReference type="Proteomes" id="UP001138661"/>
    </source>
</evidence>
<keyword evidence="6" id="KW-0812">Transmembrane</keyword>
<evidence type="ECO:0000256" key="2">
    <source>
        <dbReference type="ARBA" id="ARBA00009477"/>
    </source>
</evidence>
<dbReference type="Pfam" id="PF26002">
    <property type="entry name" value="Beta-barrel_AprE"/>
    <property type="match status" value="1"/>
</dbReference>
<feature type="coiled-coil region" evidence="10">
    <location>
        <begin position="146"/>
        <end position="246"/>
    </location>
</feature>
<dbReference type="PANTHER" id="PTHR30386">
    <property type="entry name" value="MEMBRANE FUSION SUBUNIT OF EMRAB-TOLC MULTIDRUG EFFLUX PUMP"/>
    <property type="match status" value="1"/>
</dbReference>
<dbReference type="AlphaFoldDB" id="A0A9X1FY14"/>
<dbReference type="InterPro" id="IPR050739">
    <property type="entry name" value="MFP"/>
</dbReference>
<evidence type="ECO:0000256" key="5">
    <source>
        <dbReference type="ARBA" id="ARBA00022519"/>
    </source>
</evidence>
<name>A0A9X1FY14_9RHOB</name>
<dbReference type="RefSeq" id="WP_219504311.1">
    <property type="nucleotide sequence ID" value="NZ_JAHXDN010000004.1"/>
</dbReference>
<dbReference type="EMBL" id="JAHXDN010000004">
    <property type="protein sequence ID" value="MBW4709120.1"/>
    <property type="molecule type" value="Genomic_DNA"/>
</dbReference>
<evidence type="ECO:0000256" key="3">
    <source>
        <dbReference type="ARBA" id="ARBA00022448"/>
    </source>
</evidence>